<name>A0A6C0DRS9_9ZZZZ</name>
<organism evidence="1">
    <name type="scientific">viral metagenome</name>
    <dbReference type="NCBI Taxonomy" id="1070528"/>
    <lineage>
        <taxon>unclassified sequences</taxon>
        <taxon>metagenomes</taxon>
        <taxon>organismal metagenomes</taxon>
    </lineage>
</organism>
<dbReference type="AlphaFoldDB" id="A0A6C0DRS9"/>
<sequence length="106" mass="12835">MKINKVLLEKCSIEDDDINFYNEIAEMLREDIAEYLVMINSITNIYNRVIFVNSLRKLLELILPVDNEYYVACKKINEIYNDESFNIVKYRYYLQVLNRFDVNEYI</sequence>
<evidence type="ECO:0000313" key="1">
    <source>
        <dbReference type="EMBL" id="QHT18699.1"/>
    </source>
</evidence>
<dbReference type="EMBL" id="MN739659">
    <property type="protein sequence ID" value="QHT18699.1"/>
    <property type="molecule type" value="Genomic_DNA"/>
</dbReference>
<proteinExistence type="predicted"/>
<accession>A0A6C0DRS9</accession>
<protein>
    <submittedName>
        <fullName evidence="1">Uncharacterized protein</fullName>
    </submittedName>
</protein>
<reference evidence="1" key="1">
    <citation type="journal article" date="2020" name="Nature">
        <title>Giant virus diversity and host interactions through global metagenomics.</title>
        <authorList>
            <person name="Schulz F."/>
            <person name="Roux S."/>
            <person name="Paez-Espino D."/>
            <person name="Jungbluth S."/>
            <person name="Walsh D.A."/>
            <person name="Denef V.J."/>
            <person name="McMahon K.D."/>
            <person name="Konstantinidis K.T."/>
            <person name="Eloe-Fadrosh E.A."/>
            <person name="Kyrpides N.C."/>
            <person name="Woyke T."/>
        </authorList>
    </citation>
    <scope>NUCLEOTIDE SEQUENCE</scope>
    <source>
        <strain evidence="1">GVMAG-M-3300023174-49</strain>
    </source>
</reference>